<dbReference type="InterPro" id="IPR010987">
    <property type="entry name" value="Glutathione-S-Trfase_C-like"/>
</dbReference>
<dbReference type="InterPro" id="IPR004046">
    <property type="entry name" value="GST_C"/>
</dbReference>
<dbReference type="PROSITE" id="PS50404">
    <property type="entry name" value="GST_NTER"/>
    <property type="match status" value="1"/>
</dbReference>
<dbReference type="InterPro" id="IPR036249">
    <property type="entry name" value="Thioredoxin-like_sf"/>
</dbReference>
<dbReference type="SFLD" id="SFLDG01151">
    <property type="entry name" value="Main.2:_Nu-like"/>
    <property type="match status" value="1"/>
</dbReference>
<comment type="similarity">
    <text evidence="1 2">Belongs to the GST superfamily.</text>
</comment>
<reference evidence="5 6" key="1">
    <citation type="journal article" date="2013" name="Proc. Natl. Acad. Sci. U.S.A.">
        <title>Genome of an arbuscular mycorrhizal fungus provides insight into the oldest plant symbiosis.</title>
        <authorList>
            <person name="Tisserant E."/>
            <person name="Malbreil M."/>
            <person name="Kuo A."/>
            <person name="Kohler A."/>
            <person name="Symeonidi A."/>
            <person name="Balestrini R."/>
            <person name="Charron P."/>
            <person name="Duensing N."/>
            <person name="Frei Dit Frey N."/>
            <person name="Gianinazzi-Pearson V."/>
            <person name="Gilbert L.B."/>
            <person name="Handa Y."/>
            <person name="Herr J.R."/>
            <person name="Hijri M."/>
            <person name="Koul R."/>
            <person name="Kawaguchi M."/>
            <person name="Krajinski F."/>
            <person name="Lammers P.J."/>
            <person name="Masclaux F.G."/>
            <person name="Murat C."/>
            <person name="Morin E."/>
            <person name="Ndikumana S."/>
            <person name="Pagni M."/>
            <person name="Petitpierre D."/>
            <person name="Requena N."/>
            <person name="Rosikiewicz P."/>
            <person name="Riley R."/>
            <person name="Saito K."/>
            <person name="San Clemente H."/>
            <person name="Shapiro H."/>
            <person name="van Tuinen D."/>
            <person name="Becard G."/>
            <person name="Bonfante P."/>
            <person name="Paszkowski U."/>
            <person name="Shachar-Hill Y.Y."/>
            <person name="Tuskan G.A."/>
            <person name="Young P.W."/>
            <person name="Sanders I.R."/>
            <person name="Henrissat B."/>
            <person name="Rensing S.A."/>
            <person name="Grigoriev I.V."/>
            <person name="Corradi N."/>
            <person name="Roux C."/>
            <person name="Martin F."/>
        </authorList>
    </citation>
    <scope>NUCLEOTIDE SEQUENCE [LARGE SCALE GENOMIC DNA]</scope>
    <source>
        <strain evidence="5 6">DAOM 197198</strain>
    </source>
</reference>
<name>A0A2P4QUA0_RHIID</name>
<dbReference type="Pfam" id="PF02798">
    <property type="entry name" value="GST_N"/>
    <property type="match status" value="1"/>
</dbReference>
<evidence type="ECO:0000313" key="6">
    <source>
        <dbReference type="Proteomes" id="UP000018888"/>
    </source>
</evidence>
<dbReference type="CDD" id="cd03048">
    <property type="entry name" value="GST_N_Ure2p_like"/>
    <property type="match status" value="1"/>
</dbReference>
<dbReference type="Gene3D" id="1.20.1050.10">
    <property type="match status" value="1"/>
</dbReference>
<dbReference type="InterPro" id="IPR004045">
    <property type="entry name" value="Glutathione_S-Trfase_N"/>
</dbReference>
<proteinExistence type="inferred from homology"/>
<evidence type="ECO:0000256" key="2">
    <source>
        <dbReference type="RuleBase" id="RU003494"/>
    </source>
</evidence>
<keyword evidence="6" id="KW-1185">Reference proteome</keyword>
<dbReference type="GO" id="GO:0016740">
    <property type="term" value="F:transferase activity"/>
    <property type="evidence" value="ECO:0007669"/>
    <property type="project" value="UniProtKB-KW"/>
</dbReference>
<dbReference type="EMBL" id="AUPC02000012">
    <property type="protein sequence ID" value="POG81192.1"/>
    <property type="molecule type" value="Genomic_DNA"/>
</dbReference>
<dbReference type="SFLD" id="SFLDG01150">
    <property type="entry name" value="Main.1:_Beta-like"/>
    <property type="match status" value="1"/>
</dbReference>
<dbReference type="SFLD" id="SFLDG00358">
    <property type="entry name" value="Main_(cytGST)"/>
    <property type="match status" value="1"/>
</dbReference>
<evidence type="ECO:0000313" key="5">
    <source>
        <dbReference type="EMBL" id="POG81192.1"/>
    </source>
</evidence>
<dbReference type="SUPFAM" id="SSF52833">
    <property type="entry name" value="Thioredoxin-like"/>
    <property type="match status" value="1"/>
</dbReference>
<dbReference type="PANTHER" id="PTHR44051">
    <property type="entry name" value="GLUTATHIONE S-TRANSFERASE-RELATED"/>
    <property type="match status" value="1"/>
</dbReference>
<dbReference type="Pfam" id="PF00043">
    <property type="entry name" value="GST_C"/>
    <property type="match status" value="1"/>
</dbReference>
<dbReference type="SUPFAM" id="SSF47616">
    <property type="entry name" value="GST C-terminal domain-like"/>
    <property type="match status" value="1"/>
</dbReference>
<feature type="domain" description="GST C-terminal" evidence="4">
    <location>
        <begin position="145"/>
        <end position="277"/>
    </location>
</feature>
<dbReference type="AlphaFoldDB" id="A0A2P4QUA0"/>
<dbReference type="PROSITE" id="PS50405">
    <property type="entry name" value="GST_CTER"/>
    <property type="match status" value="1"/>
</dbReference>
<dbReference type="Gene3D" id="3.40.30.10">
    <property type="entry name" value="Glutaredoxin"/>
    <property type="match status" value="1"/>
</dbReference>
<dbReference type="VEuPathDB" id="FungiDB:RhiirFUN_014378"/>
<evidence type="ECO:0000256" key="1">
    <source>
        <dbReference type="ARBA" id="ARBA00007409"/>
    </source>
</evidence>
<organism evidence="5 6">
    <name type="scientific">Rhizophagus irregularis (strain DAOM 181602 / DAOM 197198 / MUCL 43194)</name>
    <name type="common">Arbuscular mycorrhizal fungus</name>
    <name type="synonym">Glomus intraradices</name>
    <dbReference type="NCBI Taxonomy" id="747089"/>
    <lineage>
        <taxon>Eukaryota</taxon>
        <taxon>Fungi</taxon>
        <taxon>Fungi incertae sedis</taxon>
        <taxon>Mucoromycota</taxon>
        <taxon>Glomeromycotina</taxon>
        <taxon>Glomeromycetes</taxon>
        <taxon>Glomerales</taxon>
        <taxon>Glomeraceae</taxon>
        <taxon>Rhizophagus</taxon>
    </lineage>
</organism>
<gene>
    <name evidence="5" type="ORF">GLOIN_2v1763430</name>
</gene>
<sequence>MNIQTGWEKENCHYSLYDCESLSIIYSHYMIVEIIKRIKKFSFFPTQKKKKKTTPDITLYTSGTQNGVKASVVLEELGIPYKVKQVELLKKEQYEPWFLKINPNGKIPAIVDHGKEDFPVFESTAIAIYLCENYDPEEKLLPKNDPKLRSQVIQWVMFEASGIAPTQGQSNFYCRYFPEKIPFAINNCANEIKRLYGVLNKSLEGKEYLVGNKFTLADAISYPMIRGHFFSGVESIDEFPNLKAWVERIDTRPATQKGLNVPVPDQMKEYRENPEKLEEFVQTIQSLIKKRLNM</sequence>
<dbReference type="PANTHER" id="PTHR44051:SF8">
    <property type="entry name" value="GLUTATHIONE S-TRANSFERASE GSTA"/>
    <property type="match status" value="1"/>
</dbReference>
<reference evidence="5 6" key="2">
    <citation type="journal article" date="2018" name="New Phytol.">
        <title>High intraspecific genome diversity in the model arbuscular mycorrhizal symbiont Rhizophagus irregularis.</title>
        <authorList>
            <person name="Chen E.C.H."/>
            <person name="Morin E."/>
            <person name="Beaudet D."/>
            <person name="Noel J."/>
            <person name="Yildirir G."/>
            <person name="Ndikumana S."/>
            <person name="Charron P."/>
            <person name="St-Onge C."/>
            <person name="Giorgi J."/>
            <person name="Kruger M."/>
            <person name="Marton T."/>
            <person name="Ropars J."/>
            <person name="Grigoriev I.V."/>
            <person name="Hainaut M."/>
            <person name="Henrissat B."/>
            <person name="Roux C."/>
            <person name="Martin F."/>
            <person name="Corradi N."/>
        </authorList>
    </citation>
    <scope>NUCLEOTIDE SEQUENCE [LARGE SCALE GENOMIC DNA]</scope>
    <source>
        <strain evidence="5 6">DAOM 197198</strain>
    </source>
</reference>
<dbReference type="SFLD" id="SFLDS00019">
    <property type="entry name" value="Glutathione_Transferase_(cytos"/>
    <property type="match status" value="1"/>
</dbReference>
<dbReference type="Proteomes" id="UP000018888">
    <property type="component" value="Unassembled WGS sequence"/>
</dbReference>
<dbReference type="InterPro" id="IPR036282">
    <property type="entry name" value="Glutathione-S-Trfase_C_sf"/>
</dbReference>
<evidence type="ECO:0000259" key="3">
    <source>
        <dbReference type="PROSITE" id="PS50404"/>
    </source>
</evidence>
<protein>
    <submittedName>
        <fullName evidence="5">Glutathione S-transferase</fullName>
    </submittedName>
</protein>
<feature type="domain" description="GST N-terminal" evidence="3">
    <location>
        <begin position="54"/>
        <end position="138"/>
    </location>
</feature>
<evidence type="ECO:0000259" key="4">
    <source>
        <dbReference type="PROSITE" id="PS50405"/>
    </source>
</evidence>
<accession>A0A2P4QUA0</accession>
<comment type="caution">
    <text evidence="5">The sequence shown here is derived from an EMBL/GenBank/DDBJ whole genome shotgun (WGS) entry which is preliminary data.</text>
</comment>
<dbReference type="InterPro" id="IPR040079">
    <property type="entry name" value="Glutathione_S-Trfase"/>
</dbReference>